<dbReference type="Proteomes" id="UP001557470">
    <property type="component" value="Unassembled WGS sequence"/>
</dbReference>
<feature type="compositionally biased region" description="Basic and acidic residues" evidence="1">
    <location>
        <begin position="187"/>
        <end position="197"/>
    </location>
</feature>
<dbReference type="EMBL" id="JAGEUA010000011">
    <property type="protein sequence ID" value="KAL0961946.1"/>
    <property type="molecule type" value="Genomic_DNA"/>
</dbReference>
<evidence type="ECO:0000313" key="3">
    <source>
        <dbReference type="Proteomes" id="UP001557470"/>
    </source>
</evidence>
<feature type="region of interest" description="Disordered" evidence="1">
    <location>
        <begin position="1"/>
        <end position="250"/>
    </location>
</feature>
<sequence length="408" mass="45677">MMAAMVETRTALPSESLNDISSDDDEPLIVLLRKSQTNNKTKSENELSKNITRKDSGLDDTSDDEPLTKWVKRPKKTIAQEKSPQTTNIKRVAGSTQEEESHDSSDDEPLINMVKNSNKQTSLPFKKRPFTGQGQRNCNKGRNKVQKTNAICTDSSSSDNSDDMPLNEMVDRLKKATRKKTLSTTRESPDIRKRTSSDDSSDYEPIINLSRRSQSPEKKRKAQKQFVTKESIKHGRQTKKTTSSEEEITSDDEPLIRFVKKPLTAVKTTSAASKTKSTSGKMVPRKMIKPKRVNKKLNRCHKVVKSMSEGSSYDSSDDELLNRKTVRNPPMKNLMVILERCDTNEDLEDNCEANLGNTGEISAGIEENSSDEQLIKMVANPPPFPKPTAAETNNPQVSSDDEALLNIQ</sequence>
<feature type="compositionally biased region" description="Basic and acidic residues" evidence="1">
    <location>
        <begin position="41"/>
        <end position="57"/>
    </location>
</feature>
<feature type="region of interest" description="Disordered" evidence="1">
    <location>
        <begin position="377"/>
        <end position="408"/>
    </location>
</feature>
<keyword evidence="3" id="KW-1185">Reference proteome</keyword>
<feature type="compositionally biased region" description="Acidic residues" evidence="1">
    <location>
        <begin position="97"/>
        <end position="109"/>
    </location>
</feature>
<dbReference type="AlphaFoldDB" id="A0ABD0WA50"/>
<name>A0ABD0WA50_UMBPY</name>
<protein>
    <submittedName>
        <fullName evidence="2">Uncharacterized protein</fullName>
    </submittedName>
</protein>
<evidence type="ECO:0000313" key="2">
    <source>
        <dbReference type="EMBL" id="KAL0961946.1"/>
    </source>
</evidence>
<feature type="compositionally biased region" description="Acidic residues" evidence="1">
    <location>
        <begin position="399"/>
        <end position="408"/>
    </location>
</feature>
<reference evidence="2 3" key="1">
    <citation type="submission" date="2024-06" db="EMBL/GenBank/DDBJ databases">
        <authorList>
            <person name="Pan Q."/>
            <person name="Wen M."/>
            <person name="Jouanno E."/>
            <person name="Zahm M."/>
            <person name="Klopp C."/>
            <person name="Cabau C."/>
            <person name="Louis A."/>
            <person name="Berthelot C."/>
            <person name="Parey E."/>
            <person name="Roest Crollius H."/>
            <person name="Montfort J."/>
            <person name="Robinson-Rechavi M."/>
            <person name="Bouchez O."/>
            <person name="Lampietro C."/>
            <person name="Lopez Roques C."/>
            <person name="Donnadieu C."/>
            <person name="Postlethwait J."/>
            <person name="Bobe J."/>
            <person name="Verreycken H."/>
            <person name="Guiguen Y."/>
        </authorList>
    </citation>
    <scope>NUCLEOTIDE SEQUENCE [LARGE SCALE GENOMIC DNA]</scope>
    <source>
        <strain evidence="2">Up_M1</strain>
        <tissue evidence="2">Testis</tissue>
    </source>
</reference>
<feature type="compositionally biased region" description="Polar residues" evidence="1">
    <location>
        <begin position="114"/>
        <end position="123"/>
    </location>
</feature>
<feature type="compositionally biased region" description="Polar residues" evidence="1">
    <location>
        <begin position="80"/>
        <end position="89"/>
    </location>
</feature>
<proteinExistence type="predicted"/>
<organism evidence="2 3">
    <name type="scientific">Umbra pygmaea</name>
    <name type="common">Eastern mudminnow</name>
    <dbReference type="NCBI Taxonomy" id="75934"/>
    <lineage>
        <taxon>Eukaryota</taxon>
        <taxon>Metazoa</taxon>
        <taxon>Chordata</taxon>
        <taxon>Craniata</taxon>
        <taxon>Vertebrata</taxon>
        <taxon>Euteleostomi</taxon>
        <taxon>Actinopterygii</taxon>
        <taxon>Neopterygii</taxon>
        <taxon>Teleostei</taxon>
        <taxon>Protacanthopterygii</taxon>
        <taxon>Esociformes</taxon>
        <taxon>Umbridae</taxon>
        <taxon>Umbra</taxon>
    </lineage>
</organism>
<accession>A0ABD0WA50</accession>
<comment type="caution">
    <text evidence="2">The sequence shown here is derived from an EMBL/GenBank/DDBJ whole genome shotgun (WGS) entry which is preliminary data.</text>
</comment>
<feature type="compositionally biased region" description="Polar residues" evidence="1">
    <location>
        <begin position="11"/>
        <end position="20"/>
    </location>
</feature>
<gene>
    <name evidence="2" type="ORF">UPYG_G00333760</name>
</gene>
<evidence type="ECO:0000256" key="1">
    <source>
        <dbReference type="SAM" id="MobiDB-lite"/>
    </source>
</evidence>